<dbReference type="Gene3D" id="1.20.1280.50">
    <property type="match status" value="1"/>
</dbReference>
<feature type="domain" description="F-box" evidence="1">
    <location>
        <begin position="20"/>
        <end position="66"/>
    </location>
</feature>
<evidence type="ECO:0000313" key="2">
    <source>
        <dbReference type="EMBL" id="THU57727.1"/>
    </source>
</evidence>
<dbReference type="InterPro" id="IPR036047">
    <property type="entry name" value="F-box-like_dom_sf"/>
</dbReference>
<dbReference type="Pfam" id="PF00646">
    <property type="entry name" value="F-box"/>
    <property type="match status" value="1"/>
</dbReference>
<dbReference type="AlphaFoldDB" id="A0A4S8J7Z7"/>
<reference evidence="2 3" key="1">
    <citation type="journal article" date="2019" name="Nat. Plants">
        <title>Genome sequencing of Musa balbisiana reveals subgenome evolution and function divergence in polyploid bananas.</title>
        <authorList>
            <person name="Yao X."/>
        </authorList>
    </citation>
    <scope>NUCLEOTIDE SEQUENCE [LARGE SCALE GENOMIC DNA]</scope>
    <source>
        <strain evidence="3">cv. DH-PKW</strain>
        <tissue evidence="2">Leaves</tissue>
    </source>
</reference>
<accession>A0A4S8J7Z7</accession>
<dbReference type="Pfam" id="PF07734">
    <property type="entry name" value="FBA_1"/>
    <property type="match status" value="1"/>
</dbReference>
<dbReference type="PANTHER" id="PTHR31672:SF13">
    <property type="entry name" value="F-BOX PROTEIN CPR30-LIKE"/>
    <property type="match status" value="1"/>
</dbReference>
<dbReference type="EMBL" id="PYDT01000006">
    <property type="protein sequence ID" value="THU57727.1"/>
    <property type="molecule type" value="Genomic_DNA"/>
</dbReference>
<dbReference type="InterPro" id="IPR050796">
    <property type="entry name" value="SCF_F-box_component"/>
</dbReference>
<dbReference type="SUPFAM" id="SSF81383">
    <property type="entry name" value="F-box domain"/>
    <property type="match status" value="1"/>
</dbReference>
<dbReference type="InterPro" id="IPR001810">
    <property type="entry name" value="F-box_dom"/>
</dbReference>
<dbReference type="PANTHER" id="PTHR31672">
    <property type="entry name" value="BNACNNG10540D PROTEIN"/>
    <property type="match status" value="1"/>
</dbReference>
<sequence>MGGTLNTTRNVDLVGPKKLGSSGRPLPDDLLAEILSYLPAKTFFRLLSVCKTFRQLSYDSHFLLSQSCHNNVISGFFLHRRNISGPFFLIDPYAGVPRKSLEFLCYTNAIILGSAGGLVFVLHRKNGALCVYNPARGTRCRLPSPPGKYCTRSGIAVIFMNDGDEVTKDYKLVYVSRTPARSSLHHCRVYDSFARVWTMDKELDFGGKELDLKHPVVCDNIVFWASSHSESYERVDQYVVAFDVRKERTQIIPLPKEAAVVYFDTIGIGKWEGKSLCLIHYDMYTWVFVLWLLRKTNDGPPGWVKAHEVSLGQIGFREPSYVSSIMLSEVATTTLLVFTILTEAYSYNIKDGELKKLASSEIHFAKLIPYSNTLRPCGEQEELLDEI</sequence>
<comment type="caution">
    <text evidence="2">The sequence shown here is derived from an EMBL/GenBank/DDBJ whole genome shotgun (WGS) entry which is preliminary data.</text>
</comment>
<dbReference type="Proteomes" id="UP000317650">
    <property type="component" value="Chromosome 3"/>
</dbReference>
<dbReference type="SMART" id="SM00256">
    <property type="entry name" value="FBOX"/>
    <property type="match status" value="1"/>
</dbReference>
<protein>
    <recommendedName>
        <fullName evidence="1">F-box domain-containing protein</fullName>
    </recommendedName>
</protein>
<dbReference type="PROSITE" id="PS50181">
    <property type="entry name" value="FBOX"/>
    <property type="match status" value="1"/>
</dbReference>
<gene>
    <name evidence="2" type="ORF">C4D60_Mb03t06540</name>
</gene>
<name>A0A4S8J7Z7_MUSBA</name>
<keyword evidence="3" id="KW-1185">Reference proteome</keyword>
<dbReference type="InterPro" id="IPR006527">
    <property type="entry name" value="F-box-assoc_dom_typ1"/>
</dbReference>
<dbReference type="STRING" id="52838.A0A4S8J7Z7"/>
<evidence type="ECO:0000313" key="3">
    <source>
        <dbReference type="Proteomes" id="UP000317650"/>
    </source>
</evidence>
<evidence type="ECO:0000259" key="1">
    <source>
        <dbReference type="PROSITE" id="PS50181"/>
    </source>
</evidence>
<proteinExistence type="predicted"/>
<organism evidence="2 3">
    <name type="scientific">Musa balbisiana</name>
    <name type="common">Banana</name>
    <dbReference type="NCBI Taxonomy" id="52838"/>
    <lineage>
        <taxon>Eukaryota</taxon>
        <taxon>Viridiplantae</taxon>
        <taxon>Streptophyta</taxon>
        <taxon>Embryophyta</taxon>
        <taxon>Tracheophyta</taxon>
        <taxon>Spermatophyta</taxon>
        <taxon>Magnoliopsida</taxon>
        <taxon>Liliopsida</taxon>
        <taxon>Zingiberales</taxon>
        <taxon>Musaceae</taxon>
        <taxon>Musa</taxon>
    </lineage>
</organism>
<dbReference type="InterPro" id="IPR017451">
    <property type="entry name" value="F-box-assoc_interact_dom"/>
</dbReference>
<dbReference type="NCBIfam" id="TIGR01640">
    <property type="entry name" value="F_box_assoc_1"/>
    <property type="match status" value="1"/>
</dbReference>